<dbReference type="AlphaFoldDB" id="A0A1I0QKE9"/>
<evidence type="ECO:0000313" key="5">
    <source>
        <dbReference type="Proteomes" id="UP000199701"/>
    </source>
</evidence>
<dbReference type="GO" id="GO:0005524">
    <property type="term" value="F:ATP binding"/>
    <property type="evidence" value="ECO:0007669"/>
    <property type="project" value="InterPro"/>
</dbReference>
<dbReference type="SUPFAM" id="SSF52540">
    <property type="entry name" value="P-loop containing nucleoside triphosphate hydrolases"/>
    <property type="match status" value="1"/>
</dbReference>
<dbReference type="OrthoDB" id="9761464at2"/>
<dbReference type="InterPro" id="IPR014201">
    <property type="entry name" value="Spore_IV_A"/>
</dbReference>
<dbReference type="InterPro" id="IPR046842">
    <property type="entry name" value="SpoIVA_ATPase"/>
</dbReference>
<evidence type="ECO:0000259" key="1">
    <source>
        <dbReference type="Pfam" id="PF09547"/>
    </source>
</evidence>
<evidence type="ECO:0000259" key="3">
    <source>
        <dbReference type="Pfam" id="PF20439"/>
    </source>
</evidence>
<dbReference type="NCBIfam" id="TIGR02836">
    <property type="entry name" value="spore_IV_A"/>
    <property type="match status" value="1"/>
</dbReference>
<dbReference type="Pfam" id="PF09547">
    <property type="entry name" value="SpoIVA_ATPase"/>
    <property type="match status" value="1"/>
</dbReference>
<dbReference type="InterPro" id="IPR046840">
    <property type="entry name" value="SpoIVA_C"/>
</dbReference>
<gene>
    <name evidence="4" type="ORF">SAMN05421659_108104</name>
</gene>
<dbReference type="RefSeq" id="WP_092454092.1">
    <property type="nucleotide sequence ID" value="NZ_FOJI01000008.1"/>
</dbReference>
<dbReference type="PIRSF" id="PIRSF007466">
    <property type="entry name" value="SpoIVA"/>
    <property type="match status" value="1"/>
</dbReference>
<sequence>MDKFNVYKDIQARTNGEIYLGVVGPVRTGKSTFIKRFMDICVLPSMENVHSKQRAIDELPQSATGKTIMTTEPKFVPNEAANIKLFDDVDFKIRLIDCVGFMVDGATGHIENEKERMVKTPWFENEIPFTQAAEIGTKKVINEHSTIGIVITTDGSFGEIPRENYVQAEERTVSELSKLSKPYVIILNSSRPFSDDTKELANQLSEKYKVAVLPVNCDQLKKDDVYKILESVLYEFPISELDFYTPKWMEMLSSDHWLKNSIINIVRQMLDNYSYVKDIKKSPYENDSEYVSDIKISNINMADGKVKIDVRMKDDIYFDILSELTGMEITNEYQLISTVKALSAKKKEFDKVANAISQVKLSGYGVVTPTKEEIQLEEPVVIKNGNKFGVKIKAQAPSINMLRTNINVEIAPIVGTKQQADDLIEYIKQSTLNNSDGIWDTNIFGKTIEKIVEDGINEKTHNITEESMNKISETLEKVMNENSGLVCLIV</sequence>
<dbReference type="GO" id="GO:0016887">
    <property type="term" value="F:ATP hydrolysis activity"/>
    <property type="evidence" value="ECO:0007669"/>
    <property type="project" value="InterPro"/>
</dbReference>
<name>A0A1I0QKE9_9FIRM</name>
<dbReference type="Pfam" id="PF20439">
    <property type="entry name" value="SpoIVA_C"/>
    <property type="match status" value="1"/>
</dbReference>
<dbReference type="Pfam" id="PF20438">
    <property type="entry name" value="SpoIVA_middle"/>
    <property type="match status" value="1"/>
</dbReference>
<feature type="domain" description="Stage IV sporulation protein A middle" evidence="2">
    <location>
        <begin position="238"/>
        <end position="415"/>
    </location>
</feature>
<dbReference type="Gene3D" id="3.40.50.300">
    <property type="entry name" value="P-loop containing nucleotide triphosphate hydrolases"/>
    <property type="match status" value="1"/>
</dbReference>
<dbReference type="InterPro" id="IPR027417">
    <property type="entry name" value="P-loop_NTPase"/>
</dbReference>
<dbReference type="EMBL" id="FOJI01000008">
    <property type="protein sequence ID" value="SEW27691.1"/>
    <property type="molecule type" value="Genomic_DNA"/>
</dbReference>
<proteinExistence type="predicted"/>
<dbReference type="Proteomes" id="UP000199701">
    <property type="component" value="Unassembled WGS sequence"/>
</dbReference>
<feature type="domain" description="Sporulation stage IV protein A C-terminal" evidence="3">
    <location>
        <begin position="416"/>
        <end position="490"/>
    </location>
</feature>
<dbReference type="STRING" id="99656.SAMN05421659_108104"/>
<protein>
    <submittedName>
        <fullName evidence="4">Stage IV sporulation protein A</fullName>
    </submittedName>
</protein>
<dbReference type="InterPro" id="IPR046841">
    <property type="entry name" value="SpoIVA_middle"/>
</dbReference>
<reference evidence="4 5" key="1">
    <citation type="submission" date="2016-10" db="EMBL/GenBank/DDBJ databases">
        <authorList>
            <person name="de Groot N.N."/>
        </authorList>
    </citation>
    <scope>NUCLEOTIDE SEQUENCE [LARGE SCALE GENOMIC DNA]</scope>
    <source>
        <strain evidence="4 5">DSM 9179</strain>
    </source>
</reference>
<keyword evidence="5" id="KW-1185">Reference proteome</keyword>
<organism evidence="4 5">
    <name type="scientific">[Clostridium] fimetarium</name>
    <dbReference type="NCBI Taxonomy" id="99656"/>
    <lineage>
        <taxon>Bacteria</taxon>
        <taxon>Bacillati</taxon>
        <taxon>Bacillota</taxon>
        <taxon>Clostridia</taxon>
        <taxon>Lachnospirales</taxon>
        <taxon>Lachnospiraceae</taxon>
    </lineage>
</organism>
<accession>A0A1I0QKE9</accession>
<evidence type="ECO:0000313" key="4">
    <source>
        <dbReference type="EMBL" id="SEW27691.1"/>
    </source>
</evidence>
<evidence type="ECO:0000259" key="2">
    <source>
        <dbReference type="Pfam" id="PF20438"/>
    </source>
</evidence>
<dbReference type="GO" id="GO:0043934">
    <property type="term" value="P:sporulation"/>
    <property type="evidence" value="ECO:0007669"/>
    <property type="project" value="InterPro"/>
</dbReference>
<feature type="domain" description="Stage IV sporulation protein A ATPase" evidence="1">
    <location>
        <begin position="1"/>
        <end position="237"/>
    </location>
</feature>